<dbReference type="SUPFAM" id="SSF55008">
    <property type="entry name" value="HMA, heavy metal-associated domain"/>
    <property type="match status" value="1"/>
</dbReference>
<dbReference type="InterPro" id="IPR036163">
    <property type="entry name" value="HMA_dom_sf"/>
</dbReference>
<keyword evidence="4" id="KW-1185">Reference proteome</keyword>
<dbReference type="PROSITE" id="PS50846">
    <property type="entry name" value="HMA_2"/>
    <property type="match status" value="1"/>
</dbReference>
<dbReference type="InterPro" id="IPR017969">
    <property type="entry name" value="Heavy-metal-associated_CS"/>
</dbReference>
<dbReference type="RefSeq" id="WP_289827928.1">
    <property type="nucleotide sequence ID" value="NZ_JAUEDK010000001.1"/>
</dbReference>
<dbReference type="EMBL" id="JAUEDK010000001">
    <property type="protein sequence ID" value="MDN0073408.1"/>
    <property type="molecule type" value="Genomic_DNA"/>
</dbReference>
<reference evidence="3" key="1">
    <citation type="submission" date="2023-06" db="EMBL/GenBank/DDBJ databases">
        <authorList>
            <person name="Zhang S."/>
        </authorList>
    </citation>
    <scope>NUCLEOTIDE SEQUENCE</scope>
    <source>
        <strain evidence="3">SG2303</strain>
    </source>
</reference>
<dbReference type="CDD" id="cd00371">
    <property type="entry name" value="HMA"/>
    <property type="match status" value="1"/>
</dbReference>
<evidence type="ECO:0000259" key="2">
    <source>
        <dbReference type="PROSITE" id="PS50846"/>
    </source>
</evidence>
<evidence type="ECO:0000313" key="4">
    <source>
        <dbReference type="Proteomes" id="UP001168540"/>
    </source>
</evidence>
<comment type="caution">
    <text evidence="3">The sequence shown here is derived from an EMBL/GenBank/DDBJ whole genome shotgun (WGS) entry which is preliminary data.</text>
</comment>
<keyword evidence="1" id="KW-0479">Metal-binding</keyword>
<dbReference type="Proteomes" id="UP001168540">
    <property type="component" value="Unassembled WGS sequence"/>
</dbReference>
<dbReference type="InterPro" id="IPR006121">
    <property type="entry name" value="HMA_dom"/>
</dbReference>
<dbReference type="PANTHER" id="PTHR22814:SF287">
    <property type="entry name" value="COPPER TRANSPORT PROTEIN ATX1"/>
    <property type="match status" value="1"/>
</dbReference>
<proteinExistence type="predicted"/>
<dbReference type="PANTHER" id="PTHR22814">
    <property type="entry name" value="COPPER TRANSPORT PROTEIN ATOX1-RELATED"/>
    <property type="match status" value="1"/>
</dbReference>
<evidence type="ECO:0000256" key="1">
    <source>
        <dbReference type="ARBA" id="ARBA00022723"/>
    </source>
</evidence>
<dbReference type="Pfam" id="PF00403">
    <property type="entry name" value="HMA"/>
    <property type="match status" value="1"/>
</dbReference>
<feature type="domain" description="HMA" evidence="2">
    <location>
        <begin position="2"/>
        <end position="66"/>
    </location>
</feature>
<name>A0ABT7XI09_9NEIS</name>
<dbReference type="PROSITE" id="PS01047">
    <property type="entry name" value="HMA_1"/>
    <property type="match status" value="1"/>
</dbReference>
<accession>A0ABT7XI09</accession>
<sequence length="67" mass="6623">MSQVELKVDGMTCGGCVASVKKALGAVSGVQSVEVDLASGRVAVEGEALDRQALDAAVEAAGFDVVG</sequence>
<organism evidence="3 4">
    <name type="scientific">Crenobacter oryzisoli</name>
    <dbReference type="NCBI Taxonomy" id="3056844"/>
    <lineage>
        <taxon>Bacteria</taxon>
        <taxon>Pseudomonadati</taxon>
        <taxon>Pseudomonadota</taxon>
        <taxon>Betaproteobacteria</taxon>
        <taxon>Neisseriales</taxon>
        <taxon>Neisseriaceae</taxon>
        <taxon>Crenobacter</taxon>
    </lineage>
</organism>
<evidence type="ECO:0000313" key="3">
    <source>
        <dbReference type="EMBL" id="MDN0073408.1"/>
    </source>
</evidence>
<gene>
    <name evidence="3" type="ORF">QU481_00650</name>
</gene>
<protein>
    <submittedName>
        <fullName evidence="3">Heavy metal-associated domain-containing protein</fullName>
    </submittedName>
</protein>
<dbReference type="Gene3D" id="3.30.70.100">
    <property type="match status" value="1"/>
</dbReference>